<evidence type="ECO:0000313" key="3">
    <source>
        <dbReference type="Proteomes" id="UP001159363"/>
    </source>
</evidence>
<evidence type="ECO:0008006" key="4">
    <source>
        <dbReference type="Google" id="ProtNLM"/>
    </source>
</evidence>
<gene>
    <name evidence="2" type="ORF">PR048_001802</name>
</gene>
<name>A0ABQ9IID7_9NEOP</name>
<proteinExistence type="predicted"/>
<evidence type="ECO:0000313" key="2">
    <source>
        <dbReference type="EMBL" id="KAJ8896458.1"/>
    </source>
</evidence>
<accession>A0ABQ9IID7</accession>
<feature type="compositionally biased region" description="Basic and acidic residues" evidence="1">
    <location>
        <begin position="149"/>
        <end position="159"/>
    </location>
</feature>
<protein>
    <recommendedName>
        <fullName evidence="4">LysM and peptidoglycan-binding domain-containing protein 1</fullName>
    </recommendedName>
</protein>
<sequence length="159" mass="17781">MQMEQIRRANLLWATDSLFLRESLLIPVTKDIAISDTTPGRLSLAGGIASTPLSPDSRVLSEKSIDDFLVAIDTSIANTKSQVKKSQGHSEFQDEDDDSYAHRRPAVSRLRQQQLQNHSTDGSVDDPLSAPHPVVMTQGRKVRSSLQRLQREQDEIFEL</sequence>
<feature type="region of interest" description="Disordered" evidence="1">
    <location>
        <begin position="79"/>
        <end position="159"/>
    </location>
</feature>
<reference evidence="2 3" key="1">
    <citation type="submission" date="2023-02" db="EMBL/GenBank/DDBJ databases">
        <title>LHISI_Scaffold_Assembly.</title>
        <authorList>
            <person name="Stuart O.P."/>
            <person name="Cleave R."/>
            <person name="Magrath M.J.L."/>
            <person name="Mikheyev A.S."/>
        </authorList>
    </citation>
    <scope>NUCLEOTIDE SEQUENCE [LARGE SCALE GENOMIC DNA]</scope>
    <source>
        <strain evidence="2">Daus_M_001</strain>
        <tissue evidence="2">Leg muscle</tissue>
    </source>
</reference>
<dbReference type="EMBL" id="JARBHB010000001">
    <property type="protein sequence ID" value="KAJ8896458.1"/>
    <property type="molecule type" value="Genomic_DNA"/>
</dbReference>
<keyword evidence="3" id="KW-1185">Reference proteome</keyword>
<organism evidence="2 3">
    <name type="scientific">Dryococelus australis</name>
    <dbReference type="NCBI Taxonomy" id="614101"/>
    <lineage>
        <taxon>Eukaryota</taxon>
        <taxon>Metazoa</taxon>
        <taxon>Ecdysozoa</taxon>
        <taxon>Arthropoda</taxon>
        <taxon>Hexapoda</taxon>
        <taxon>Insecta</taxon>
        <taxon>Pterygota</taxon>
        <taxon>Neoptera</taxon>
        <taxon>Polyneoptera</taxon>
        <taxon>Phasmatodea</taxon>
        <taxon>Verophasmatodea</taxon>
        <taxon>Anareolatae</taxon>
        <taxon>Phasmatidae</taxon>
        <taxon>Eurycanthinae</taxon>
        <taxon>Dryococelus</taxon>
    </lineage>
</organism>
<dbReference type="Proteomes" id="UP001159363">
    <property type="component" value="Chromosome 1"/>
</dbReference>
<comment type="caution">
    <text evidence="2">The sequence shown here is derived from an EMBL/GenBank/DDBJ whole genome shotgun (WGS) entry which is preliminary data.</text>
</comment>
<evidence type="ECO:0000256" key="1">
    <source>
        <dbReference type="SAM" id="MobiDB-lite"/>
    </source>
</evidence>
<feature type="compositionally biased region" description="Polar residues" evidence="1">
    <location>
        <begin position="110"/>
        <end position="122"/>
    </location>
</feature>